<dbReference type="EMBL" id="BOQN01000050">
    <property type="protein sequence ID" value="GIM91888.1"/>
    <property type="molecule type" value="Genomic_DNA"/>
</dbReference>
<dbReference type="AlphaFoldDB" id="A0A919TAM0"/>
<accession>A0A919TAM0</accession>
<gene>
    <name evidence="1" type="ORF">Ato02nite_036810</name>
</gene>
<dbReference type="InterPro" id="IPR011990">
    <property type="entry name" value="TPR-like_helical_dom_sf"/>
</dbReference>
<evidence type="ECO:0008006" key="3">
    <source>
        <dbReference type="Google" id="ProtNLM"/>
    </source>
</evidence>
<reference evidence="1 2" key="1">
    <citation type="submission" date="2021-03" db="EMBL/GenBank/DDBJ databases">
        <title>Whole genome shotgun sequence of Actinoplanes toevensis NBRC 105298.</title>
        <authorList>
            <person name="Komaki H."/>
            <person name="Tamura T."/>
        </authorList>
    </citation>
    <scope>NUCLEOTIDE SEQUENCE [LARGE SCALE GENOMIC DNA]</scope>
    <source>
        <strain evidence="1 2">NBRC 105298</strain>
    </source>
</reference>
<dbReference type="RefSeq" id="WP_213007779.1">
    <property type="nucleotide sequence ID" value="NZ_BOQN01000050.1"/>
</dbReference>
<evidence type="ECO:0000313" key="2">
    <source>
        <dbReference type="Proteomes" id="UP000677082"/>
    </source>
</evidence>
<dbReference type="Gene3D" id="1.25.40.10">
    <property type="entry name" value="Tetratricopeptide repeat domain"/>
    <property type="match status" value="2"/>
</dbReference>
<organism evidence="1 2">
    <name type="scientific">Paractinoplanes toevensis</name>
    <dbReference type="NCBI Taxonomy" id="571911"/>
    <lineage>
        <taxon>Bacteria</taxon>
        <taxon>Bacillati</taxon>
        <taxon>Actinomycetota</taxon>
        <taxon>Actinomycetes</taxon>
        <taxon>Micromonosporales</taxon>
        <taxon>Micromonosporaceae</taxon>
        <taxon>Paractinoplanes</taxon>
    </lineage>
</organism>
<dbReference type="SUPFAM" id="SSF48452">
    <property type="entry name" value="TPR-like"/>
    <property type="match status" value="2"/>
</dbReference>
<keyword evidence="2" id="KW-1185">Reference proteome</keyword>
<dbReference type="Proteomes" id="UP000677082">
    <property type="component" value="Unassembled WGS sequence"/>
</dbReference>
<evidence type="ECO:0000313" key="1">
    <source>
        <dbReference type="EMBL" id="GIM91888.1"/>
    </source>
</evidence>
<name>A0A919TAM0_9ACTN</name>
<proteinExistence type="predicted"/>
<comment type="caution">
    <text evidence="1">The sequence shown here is derived from an EMBL/GenBank/DDBJ whole genome shotgun (WGS) entry which is preliminary data.</text>
</comment>
<sequence length="489" mass="52221">MNASSASAGLLDEALALLRDGRTAGAEELMKRAVRRAAEQHGEQSAAWADAQSDMGNLLLRAQQPAWAAECFRAAASVPPGDDRARWLGYQLNLGIALALTDRLDEAAKVLWESRAGRLEHYGAEHVGYAAGLEPVADILLRLGDIEGALAAIEEALPIFQAAGHQRVASSVALRGVILQARGHTGPLFPGLKELPDHVVEQVATIAATRARQGLGPDSAYLLVAHLANALRERLGPDHPATIEAYTAMAVQAVDRGDHNGRIAALRRILAAYDRQDRAEEGLAAALAIAEALGAAGETPKSLLRYADAAARAERIGRADLVSQALFDWGLALQAVDQPEEAADRLGEAAAAARGGDDPVLIGHISAVHGICLQHLGRPAEARAALEESLSVLEPRDDAAGAARAHLVALLDERECDCARLRAEVERGFQDFVLSRMPDGLLERFDVRVGGGDFTVDFELQRVLTEDEARQFDEIVQTGRAEFSRRLAS</sequence>
<protein>
    <recommendedName>
        <fullName evidence="3">Tetratricopeptide repeat protein</fullName>
    </recommendedName>
</protein>